<keyword evidence="2" id="KW-0732">Signal</keyword>
<feature type="coiled-coil region" evidence="1">
    <location>
        <begin position="73"/>
        <end position="130"/>
    </location>
</feature>
<dbReference type="SUPFAM" id="SSF57997">
    <property type="entry name" value="Tropomyosin"/>
    <property type="match status" value="1"/>
</dbReference>
<keyword evidence="3" id="KW-1185">Reference proteome</keyword>
<keyword evidence="1" id="KW-0175">Coiled coil</keyword>
<protein>
    <submittedName>
        <fullName evidence="4">Kinesin-like protein KIF20B isoform X1</fullName>
    </submittedName>
</protein>
<dbReference type="RefSeq" id="XP_018019793.1">
    <property type="nucleotide sequence ID" value="XM_018164304.1"/>
</dbReference>
<name>A0A8B7P198_HYAAZ</name>
<sequence>MKKEVFFYLVSVLWFGNVQSNKTMEQLAGMLESHSQSLLQLQSYLVRTDQFWNWYSSNRQRLNTMLTAPQSSVAAADDKIEEILTRLQRLEQVSGGLREAPNWLDQEERLKNLEGSLLRLTEEQKESNARMQIMQQSLEETSQKIANLMMFVRQITILSNNSFDEINGRIDKLSASIKSEDNLSARITNTTNNLESVSHDINWLRNKTESLEDHQRTTVVTGTYLNSSVEAINKELRNITDETRLFPDIDSRLNVLKDKVERFVNGSGDRSYRAFECNGRLQETCEEKVHSLEENVNYTRSALLQLTGDRREDQENIIYLKDQLQDIKTKLQNTETRFESVHRTVESLRDELTTVSSSVARIDGRLENNPDRLTDLGNTVTDLKREFTEIKTKIDGMEMSSPANVSAEFQEIRAKLTAIEQAVANKSAVRVRGDELVSSLFGNGENNNNNAITPTGVNSPFGNVIPPGFPGGKIIPSEFRGITHNSIG</sequence>
<accession>A0A8B7P198</accession>
<dbReference type="GeneID" id="108676251"/>
<dbReference type="AlphaFoldDB" id="A0A8B7P198"/>
<evidence type="ECO:0000256" key="1">
    <source>
        <dbReference type="SAM" id="Coils"/>
    </source>
</evidence>
<dbReference type="KEGG" id="hazt:108676251"/>
<feature type="coiled-coil region" evidence="1">
    <location>
        <begin position="317"/>
        <end position="351"/>
    </location>
</feature>
<evidence type="ECO:0000313" key="3">
    <source>
        <dbReference type="Proteomes" id="UP000694843"/>
    </source>
</evidence>
<dbReference type="Gene3D" id="1.10.287.1490">
    <property type="match status" value="1"/>
</dbReference>
<evidence type="ECO:0000313" key="4">
    <source>
        <dbReference type="RefSeq" id="XP_018019793.1"/>
    </source>
</evidence>
<organism evidence="3 4">
    <name type="scientific">Hyalella azteca</name>
    <name type="common">Amphipod</name>
    <dbReference type="NCBI Taxonomy" id="294128"/>
    <lineage>
        <taxon>Eukaryota</taxon>
        <taxon>Metazoa</taxon>
        <taxon>Ecdysozoa</taxon>
        <taxon>Arthropoda</taxon>
        <taxon>Crustacea</taxon>
        <taxon>Multicrustacea</taxon>
        <taxon>Malacostraca</taxon>
        <taxon>Eumalacostraca</taxon>
        <taxon>Peracarida</taxon>
        <taxon>Amphipoda</taxon>
        <taxon>Senticaudata</taxon>
        <taxon>Talitrida</taxon>
        <taxon>Talitroidea</taxon>
        <taxon>Hyalellidae</taxon>
        <taxon>Hyalella</taxon>
    </lineage>
</organism>
<feature type="signal peptide" evidence="2">
    <location>
        <begin position="1"/>
        <end position="20"/>
    </location>
</feature>
<evidence type="ECO:0000256" key="2">
    <source>
        <dbReference type="SAM" id="SignalP"/>
    </source>
</evidence>
<dbReference type="OrthoDB" id="10599249at2759"/>
<reference evidence="4" key="1">
    <citation type="submission" date="2025-08" db="UniProtKB">
        <authorList>
            <consortium name="RefSeq"/>
        </authorList>
    </citation>
    <scope>IDENTIFICATION</scope>
    <source>
        <tissue evidence="4">Whole organism</tissue>
    </source>
</reference>
<dbReference type="Proteomes" id="UP000694843">
    <property type="component" value="Unplaced"/>
</dbReference>
<gene>
    <name evidence="4" type="primary">LOC108676251</name>
</gene>
<proteinExistence type="predicted"/>
<feature type="chain" id="PRO_5034562372" evidence="2">
    <location>
        <begin position="21"/>
        <end position="488"/>
    </location>
</feature>